<keyword evidence="7" id="KW-1185">Reference proteome</keyword>
<evidence type="ECO:0000256" key="4">
    <source>
        <dbReference type="SAM" id="MobiDB-lite"/>
    </source>
</evidence>
<dbReference type="InterPro" id="IPR036361">
    <property type="entry name" value="SAP_dom_sf"/>
</dbReference>
<dbReference type="Proteomes" id="UP000316079">
    <property type="component" value="Unassembled WGS sequence"/>
</dbReference>
<dbReference type="GO" id="GO:0005634">
    <property type="term" value="C:nucleus"/>
    <property type="evidence" value="ECO:0007669"/>
    <property type="project" value="UniProtKB-SubCell"/>
</dbReference>
<evidence type="ECO:0000313" key="6">
    <source>
        <dbReference type="EMBL" id="TRY82216.1"/>
    </source>
</evidence>
<dbReference type="InterPro" id="IPR051738">
    <property type="entry name" value="SAF_Modulators"/>
</dbReference>
<dbReference type="OrthoDB" id="6159259at2759"/>
<dbReference type="EMBL" id="SRMA01026569">
    <property type="protein sequence ID" value="TRY82216.1"/>
    <property type="molecule type" value="Genomic_DNA"/>
</dbReference>
<keyword evidence="2" id="KW-0694">RNA-binding</keyword>
<dbReference type="PANTHER" id="PTHR15683:SF5">
    <property type="entry name" value="SAFB-LIKE TRANSCRIPTION MODULATOR"/>
    <property type="match status" value="1"/>
</dbReference>
<dbReference type="Pfam" id="PF02037">
    <property type="entry name" value="SAP"/>
    <property type="match status" value="1"/>
</dbReference>
<dbReference type="InterPro" id="IPR003034">
    <property type="entry name" value="SAP_dom"/>
</dbReference>
<dbReference type="PANTHER" id="PTHR15683">
    <property type="entry name" value="SCAFFOLD ATTACHMENT FACTOR B-RELATED"/>
    <property type="match status" value="1"/>
</dbReference>
<dbReference type="SUPFAM" id="SSF68906">
    <property type="entry name" value="SAP domain"/>
    <property type="match status" value="1"/>
</dbReference>
<dbReference type="GO" id="GO:0006357">
    <property type="term" value="P:regulation of transcription by RNA polymerase II"/>
    <property type="evidence" value="ECO:0007669"/>
    <property type="project" value="TreeGrafter"/>
</dbReference>
<feature type="region of interest" description="Disordered" evidence="4">
    <location>
        <begin position="52"/>
        <end position="106"/>
    </location>
</feature>
<evidence type="ECO:0000256" key="3">
    <source>
        <dbReference type="ARBA" id="ARBA00023242"/>
    </source>
</evidence>
<evidence type="ECO:0000259" key="5">
    <source>
        <dbReference type="PROSITE" id="PS50800"/>
    </source>
</evidence>
<dbReference type="GO" id="GO:0003723">
    <property type="term" value="F:RNA binding"/>
    <property type="evidence" value="ECO:0007669"/>
    <property type="project" value="UniProtKB-KW"/>
</dbReference>
<feature type="domain" description="SAP" evidence="5">
    <location>
        <begin position="13"/>
        <end position="47"/>
    </location>
</feature>
<keyword evidence="3" id="KW-0539">Nucleus</keyword>
<evidence type="ECO:0000256" key="2">
    <source>
        <dbReference type="ARBA" id="ARBA00022884"/>
    </source>
</evidence>
<dbReference type="FunFam" id="1.10.720.30:FF:000010">
    <property type="entry name" value="SAFB-like transcription modulator isoform X2"/>
    <property type="match status" value="1"/>
</dbReference>
<protein>
    <recommendedName>
        <fullName evidence="5">SAP domain-containing protein</fullName>
    </recommendedName>
</protein>
<dbReference type="GO" id="GO:0043565">
    <property type="term" value="F:sequence-specific DNA binding"/>
    <property type="evidence" value="ECO:0007669"/>
    <property type="project" value="TreeGrafter"/>
</dbReference>
<organism evidence="6 7">
    <name type="scientific">Danionella cerebrum</name>
    <dbReference type="NCBI Taxonomy" id="2873325"/>
    <lineage>
        <taxon>Eukaryota</taxon>
        <taxon>Metazoa</taxon>
        <taxon>Chordata</taxon>
        <taxon>Craniata</taxon>
        <taxon>Vertebrata</taxon>
        <taxon>Euteleostomi</taxon>
        <taxon>Actinopterygii</taxon>
        <taxon>Neopterygii</taxon>
        <taxon>Teleostei</taxon>
        <taxon>Ostariophysi</taxon>
        <taxon>Cypriniformes</taxon>
        <taxon>Danionidae</taxon>
        <taxon>Danioninae</taxon>
        <taxon>Danionella</taxon>
    </lineage>
</organism>
<dbReference type="Gene3D" id="1.10.720.30">
    <property type="entry name" value="SAP domain"/>
    <property type="match status" value="1"/>
</dbReference>
<comment type="caution">
    <text evidence="6">The sequence shown here is derived from an EMBL/GenBank/DDBJ whole genome shotgun (WGS) entry which is preliminary data.</text>
</comment>
<comment type="subcellular location">
    <subcellularLocation>
        <location evidence="1">Nucleus</location>
    </subcellularLocation>
</comment>
<sequence>MASGAISVETKKITDLRVVDLKAELKKRNLDVGGVKNTLVARLKQAIEDEGGDPYNIELSASTDSATRKYGKNKGKKTKLDADVAQESFSKEIEEEESEKGHSTKM</sequence>
<evidence type="ECO:0000313" key="7">
    <source>
        <dbReference type="Proteomes" id="UP000316079"/>
    </source>
</evidence>
<dbReference type="GO" id="GO:0050684">
    <property type="term" value="P:regulation of mRNA processing"/>
    <property type="evidence" value="ECO:0007669"/>
    <property type="project" value="TreeGrafter"/>
</dbReference>
<gene>
    <name evidence="6" type="ORF">DNTS_023862</name>
</gene>
<dbReference type="AlphaFoldDB" id="A0A553PX28"/>
<proteinExistence type="predicted"/>
<accession>A0A553PX28</accession>
<evidence type="ECO:0000256" key="1">
    <source>
        <dbReference type="ARBA" id="ARBA00004123"/>
    </source>
</evidence>
<dbReference type="PROSITE" id="PS50800">
    <property type="entry name" value="SAP"/>
    <property type="match status" value="1"/>
</dbReference>
<dbReference type="SMART" id="SM00513">
    <property type="entry name" value="SAP"/>
    <property type="match status" value="1"/>
</dbReference>
<reference evidence="6 7" key="1">
    <citation type="journal article" date="2019" name="Sci. Data">
        <title>Hybrid genome assembly and annotation of Danionella translucida.</title>
        <authorList>
            <person name="Kadobianskyi M."/>
            <person name="Schulze L."/>
            <person name="Schuelke M."/>
            <person name="Judkewitz B."/>
        </authorList>
    </citation>
    <scope>NUCLEOTIDE SEQUENCE [LARGE SCALE GENOMIC DNA]</scope>
    <source>
        <strain evidence="6 7">Bolton</strain>
    </source>
</reference>
<name>A0A553PX28_9TELE</name>